<keyword evidence="8 9" id="KW-0472">Membrane</keyword>
<evidence type="ECO:0000256" key="1">
    <source>
        <dbReference type="ARBA" id="ARBA00004162"/>
    </source>
</evidence>
<dbReference type="PANTHER" id="PTHR42982">
    <property type="entry name" value="SEC-INDEPENDENT PROTEIN TRANSLOCASE PROTEIN TATA"/>
    <property type="match status" value="1"/>
</dbReference>
<evidence type="ECO:0000256" key="3">
    <source>
        <dbReference type="ARBA" id="ARBA00022475"/>
    </source>
</evidence>
<keyword evidence="12" id="KW-1185">Reference proteome</keyword>
<evidence type="ECO:0000256" key="9">
    <source>
        <dbReference type="HAMAP-Rule" id="MF_00236"/>
    </source>
</evidence>
<dbReference type="RefSeq" id="WP_167165024.1">
    <property type="nucleotide sequence ID" value="NZ_BAAAOO010000002.1"/>
</dbReference>
<feature type="compositionally biased region" description="Pro residues" evidence="10">
    <location>
        <begin position="62"/>
        <end position="78"/>
    </location>
</feature>
<evidence type="ECO:0000313" key="11">
    <source>
        <dbReference type="EMBL" id="NIH56143.1"/>
    </source>
</evidence>
<keyword evidence="5 9" id="KW-0653">Protein transport</keyword>
<name>A0ABX0SCM1_9ACTN</name>
<dbReference type="Proteomes" id="UP000749311">
    <property type="component" value="Unassembled WGS sequence"/>
</dbReference>
<dbReference type="Gene3D" id="1.20.5.3310">
    <property type="match status" value="1"/>
</dbReference>
<dbReference type="InterPro" id="IPR003369">
    <property type="entry name" value="TatA/B/E"/>
</dbReference>
<protein>
    <recommendedName>
        <fullName evidence="9">Sec-independent protein translocase protein TatA</fullName>
    </recommendedName>
</protein>
<feature type="region of interest" description="Disordered" evidence="10">
    <location>
        <begin position="39"/>
        <end position="105"/>
    </location>
</feature>
<dbReference type="InterPro" id="IPR006312">
    <property type="entry name" value="TatA/E"/>
</dbReference>
<keyword evidence="7 9" id="KW-0811">Translocation</keyword>
<dbReference type="HAMAP" id="MF_00236">
    <property type="entry name" value="TatA_E"/>
    <property type="match status" value="1"/>
</dbReference>
<comment type="subunit">
    <text evidence="9">The Tat system comprises two distinct complexes: a TatABC complex, containing multiple copies of TatA, TatB and TatC subunits, and a separate TatA complex, containing only TatA subunits. Substrates initially bind to the TatABC complex, which probably triggers association of the separate TatA complex to form the active translocon.</text>
</comment>
<feature type="compositionally biased region" description="Basic and acidic residues" evidence="10">
    <location>
        <begin position="39"/>
        <end position="51"/>
    </location>
</feature>
<comment type="function">
    <text evidence="9">Part of the twin-arginine translocation (Tat) system that transports large folded proteins containing a characteristic twin-arginine motif in their signal peptide across membranes. TatA could form the protein-conducting channel of the Tat system.</text>
</comment>
<accession>A0ABX0SCM1</accession>
<gene>
    <name evidence="9" type="primary">tatA</name>
    <name evidence="11" type="ORF">FB473_000788</name>
</gene>
<keyword evidence="4 9" id="KW-0812">Transmembrane</keyword>
<keyword evidence="3 9" id="KW-1003">Cell membrane</keyword>
<evidence type="ECO:0000256" key="6">
    <source>
        <dbReference type="ARBA" id="ARBA00022989"/>
    </source>
</evidence>
<evidence type="ECO:0000256" key="7">
    <source>
        <dbReference type="ARBA" id="ARBA00023010"/>
    </source>
</evidence>
<dbReference type="NCBIfam" id="TIGR01411">
    <property type="entry name" value="tatAE"/>
    <property type="match status" value="1"/>
</dbReference>
<reference evidence="11 12" key="1">
    <citation type="submission" date="2020-02" db="EMBL/GenBank/DDBJ databases">
        <title>Sequencing the genomes of 1000 actinobacteria strains.</title>
        <authorList>
            <person name="Klenk H.-P."/>
        </authorList>
    </citation>
    <scope>NUCLEOTIDE SEQUENCE [LARGE SCALE GENOMIC DNA]</scope>
    <source>
        <strain evidence="11 12">DSM 19609</strain>
    </source>
</reference>
<keyword evidence="2 9" id="KW-0813">Transport</keyword>
<proteinExistence type="inferred from homology"/>
<sequence length="105" mass="11412">MGSLGWPELLILLVVVLLIFGTTRLAGLGKAGGRAIREFKEETRGLNDKDAQAAQPNVQTQPPVPPQQSQPAPQPPQQLSPGQQQPYQGQVYDAEVVDPDNHNQH</sequence>
<evidence type="ECO:0000256" key="4">
    <source>
        <dbReference type="ARBA" id="ARBA00022692"/>
    </source>
</evidence>
<evidence type="ECO:0000256" key="10">
    <source>
        <dbReference type="SAM" id="MobiDB-lite"/>
    </source>
</evidence>
<organism evidence="11 12">
    <name type="scientific">Brooklawnia cerclae</name>
    <dbReference type="NCBI Taxonomy" id="349934"/>
    <lineage>
        <taxon>Bacteria</taxon>
        <taxon>Bacillati</taxon>
        <taxon>Actinomycetota</taxon>
        <taxon>Actinomycetes</taxon>
        <taxon>Propionibacteriales</taxon>
        <taxon>Propionibacteriaceae</taxon>
        <taxon>Brooklawnia</taxon>
    </lineage>
</organism>
<comment type="subcellular location">
    <subcellularLocation>
        <location evidence="1 9">Cell membrane</location>
        <topology evidence="1 9">Single-pass membrane protein</topology>
    </subcellularLocation>
</comment>
<dbReference type="PANTHER" id="PTHR42982:SF1">
    <property type="entry name" value="SEC-INDEPENDENT PROTEIN TRANSLOCASE PROTEIN TATA"/>
    <property type="match status" value="1"/>
</dbReference>
<dbReference type="Pfam" id="PF02416">
    <property type="entry name" value="TatA_B_E"/>
    <property type="match status" value="1"/>
</dbReference>
<evidence type="ECO:0000313" key="12">
    <source>
        <dbReference type="Proteomes" id="UP000749311"/>
    </source>
</evidence>
<comment type="similarity">
    <text evidence="9">Belongs to the TatA/E family.</text>
</comment>
<feature type="compositionally biased region" description="Low complexity" evidence="10">
    <location>
        <begin position="79"/>
        <end position="90"/>
    </location>
</feature>
<evidence type="ECO:0000256" key="8">
    <source>
        <dbReference type="ARBA" id="ARBA00023136"/>
    </source>
</evidence>
<evidence type="ECO:0000256" key="2">
    <source>
        <dbReference type="ARBA" id="ARBA00022448"/>
    </source>
</evidence>
<dbReference type="EMBL" id="JAAMOZ010000001">
    <property type="protein sequence ID" value="NIH56143.1"/>
    <property type="molecule type" value="Genomic_DNA"/>
</dbReference>
<evidence type="ECO:0000256" key="5">
    <source>
        <dbReference type="ARBA" id="ARBA00022927"/>
    </source>
</evidence>
<keyword evidence="6 9" id="KW-1133">Transmembrane helix</keyword>
<comment type="caution">
    <text evidence="11">The sequence shown here is derived from an EMBL/GenBank/DDBJ whole genome shotgun (WGS) entry which is preliminary data.</text>
</comment>
<feature type="compositionally biased region" description="Low complexity" evidence="10">
    <location>
        <begin position="52"/>
        <end position="61"/>
    </location>
</feature>